<feature type="domain" description="G-protein coupled receptors family 1 profile" evidence="17">
    <location>
        <begin position="1"/>
        <end position="312"/>
    </location>
</feature>
<keyword evidence="10 14" id="KW-0675">Receptor</keyword>
<feature type="transmembrane region" description="Helical" evidence="16">
    <location>
        <begin position="131"/>
        <end position="153"/>
    </location>
</feature>
<dbReference type="AlphaFoldDB" id="A0AAQ4FIX1"/>
<dbReference type="Proteomes" id="UP001321473">
    <property type="component" value="Unassembled WGS sequence"/>
</dbReference>
<dbReference type="GO" id="GO:0008188">
    <property type="term" value="F:neuropeptide receptor activity"/>
    <property type="evidence" value="ECO:0007669"/>
    <property type="project" value="TreeGrafter"/>
</dbReference>
<evidence type="ECO:0000256" key="13">
    <source>
        <dbReference type="ARBA" id="ARBA00023288"/>
    </source>
</evidence>
<feature type="region of interest" description="Disordered" evidence="15">
    <location>
        <begin position="378"/>
        <end position="429"/>
    </location>
</feature>
<protein>
    <recommendedName>
        <fullName evidence="17">G-protein coupled receptors family 1 profile domain-containing protein</fullName>
    </recommendedName>
</protein>
<evidence type="ECO:0000313" key="19">
    <source>
        <dbReference type="Proteomes" id="UP001321473"/>
    </source>
</evidence>
<feature type="transmembrane region" description="Helical" evidence="16">
    <location>
        <begin position="293"/>
        <end position="315"/>
    </location>
</feature>
<dbReference type="PROSITE" id="PS50262">
    <property type="entry name" value="G_PROTEIN_RECEP_F1_2"/>
    <property type="match status" value="1"/>
</dbReference>
<evidence type="ECO:0000256" key="8">
    <source>
        <dbReference type="ARBA" id="ARBA00023139"/>
    </source>
</evidence>
<dbReference type="EMBL" id="JARKHS020002462">
    <property type="protein sequence ID" value="KAK8786723.1"/>
    <property type="molecule type" value="Genomic_DNA"/>
</dbReference>
<dbReference type="PANTHER" id="PTHR24238:SF75">
    <property type="entry name" value="CHOLECYSTOKININ-LIKE RECEPTOR AT 17D1-RELATED"/>
    <property type="match status" value="1"/>
</dbReference>
<evidence type="ECO:0000256" key="11">
    <source>
        <dbReference type="ARBA" id="ARBA00023180"/>
    </source>
</evidence>
<name>A0AAQ4FIX1_AMBAM</name>
<feature type="transmembrane region" description="Helical" evidence="16">
    <location>
        <begin position="78"/>
        <end position="99"/>
    </location>
</feature>
<keyword evidence="7 16" id="KW-0472">Membrane</keyword>
<keyword evidence="12 14" id="KW-0807">Transducer</keyword>
<keyword evidence="8" id="KW-0564">Palmitate</keyword>
<dbReference type="Gene3D" id="1.20.1070.10">
    <property type="entry name" value="Rhodopsin 7-helix transmembrane proteins"/>
    <property type="match status" value="1"/>
</dbReference>
<dbReference type="PROSITE" id="PS00237">
    <property type="entry name" value="G_PROTEIN_RECEP_F1_1"/>
    <property type="match status" value="1"/>
</dbReference>
<dbReference type="InterPro" id="IPR017452">
    <property type="entry name" value="GPCR_Rhodpsn_7TM"/>
</dbReference>
<feature type="compositionally biased region" description="Basic and acidic residues" evidence="15">
    <location>
        <begin position="386"/>
        <end position="397"/>
    </location>
</feature>
<organism evidence="18 19">
    <name type="scientific">Amblyomma americanum</name>
    <name type="common">Lone star tick</name>
    <dbReference type="NCBI Taxonomy" id="6943"/>
    <lineage>
        <taxon>Eukaryota</taxon>
        <taxon>Metazoa</taxon>
        <taxon>Ecdysozoa</taxon>
        <taxon>Arthropoda</taxon>
        <taxon>Chelicerata</taxon>
        <taxon>Arachnida</taxon>
        <taxon>Acari</taxon>
        <taxon>Parasitiformes</taxon>
        <taxon>Ixodida</taxon>
        <taxon>Ixodoidea</taxon>
        <taxon>Ixodidae</taxon>
        <taxon>Amblyomminae</taxon>
        <taxon>Amblyomma</taxon>
    </lineage>
</organism>
<evidence type="ECO:0000256" key="14">
    <source>
        <dbReference type="RuleBase" id="RU000688"/>
    </source>
</evidence>
<keyword evidence="3" id="KW-1003">Cell membrane</keyword>
<gene>
    <name evidence="18" type="ORF">V5799_023502</name>
</gene>
<dbReference type="PRINTS" id="PR00237">
    <property type="entry name" value="GPCRRHODOPSN"/>
</dbReference>
<reference evidence="18 19" key="1">
    <citation type="journal article" date="2023" name="Arcadia Sci">
        <title>De novo assembly of a long-read Amblyomma americanum tick genome.</title>
        <authorList>
            <person name="Chou S."/>
            <person name="Poskanzer K.E."/>
            <person name="Rollins M."/>
            <person name="Thuy-Boun P.S."/>
        </authorList>
    </citation>
    <scope>NUCLEOTIDE SEQUENCE [LARGE SCALE GENOMIC DNA]</scope>
    <source>
        <strain evidence="18">F_SG_1</strain>
        <tissue evidence="18">Salivary glands</tissue>
    </source>
</reference>
<feature type="transmembrane region" description="Helical" evidence="16">
    <location>
        <begin position="253"/>
        <end position="273"/>
    </location>
</feature>
<accession>A0AAQ4FIX1</accession>
<keyword evidence="9" id="KW-1015">Disulfide bond</keyword>
<dbReference type="PRINTS" id="PR01822">
    <property type="entry name" value="CCYSTOKININR"/>
</dbReference>
<evidence type="ECO:0000256" key="7">
    <source>
        <dbReference type="ARBA" id="ARBA00023136"/>
    </source>
</evidence>
<comment type="caution">
    <text evidence="18">The sequence shown here is derived from an EMBL/GenBank/DDBJ whole genome shotgun (WGS) entry which is preliminary data.</text>
</comment>
<dbReference type="GO" id="GO:0005886">
    <property type="term" value="C:plasma membrane"/>
    <property type="evidence" value="ECO:0007669"/>
    <property type="project" value="UniProtKB-SubCell"/>
</dbReference>
<evidence type="ECO:0000256" key="6">
    <source>
        <dbReference type="ARBA" id="ARBA00023040"/>
    </source>
</evidence>
<comment type="similarity">
    <text evidence="2 14">Belongs to the G-protein coupled receptor 1 family.</text>
</comment>
<feature type="compositionally biased region" description="Polar residues" evidence="15">
    <location>
        <begin position="413"/>
        <end position="429"/>
    </location>
</feature>
<dbReference type="PANTHER" id="PTHR24238">
    <property type="entry name" value="G-PROTEIN COUPLED RECEPTOR"/>
    <property type="match status" value="1"/>
</dbReference>
<evidence type="ECO:0000256" key="4">
    <source>
        <dbReference type="ARBA" id="ARBA00022692"/>
    </source>
</evidence>
<evidence type="ECO:0000256" key="1">
    <source>
        <dbReference type="ARBA" id="ARBA00004651"/>
    </source>
</evidence>
<keyword evidence="4 14" id="KW-0812">Transmembrane</keyword>
<evidence type="ECO:0000256" key="12">
    <source>
        <dbReference type="ARBA" id="ARBA00023224"/>
    </source>
</evidence>
<evidence type="ECO:0000259" key="17">
    <source>
        <dbReference type="PROSITE" id="PS50262"/>
    </source>
</evidence>
<evidence type="ECO:0000256" key="15">
    <source>
        <dbReference type="SAM" id="MobiDB-lite"/>
    </source>
</evidence>
<proteinExistence type="inferred from homology"/>
<comment type="subcellular location">
    <subcellularLocation>
        <location evidence="1">Cell membrane</location>
        <topology evidence="1">Multi-pass membrane protein</topology>
    </subcellularLocation>
</comment>
<keyword evidence="5 16" id="KW-1133">Transmembrane helix</keyword>
<evidence type="ECO:0000256" key="5">
    <source>
        <dbReference type="ARBA" id="ARBA00022989"/>
    </source>
</evidence>
<sequence length="429" mass="48622">MKRRNTVSLNGGPERVYELIVNAWSFPFRTALTNSLLLFPAAVSVSVSAWTLVSISLERFFAIVRPLESRRWQTRSHAYKVIALVWLCSMVTMLPIAVLSQLVPLRGERKKCREVWPNVTSERVFNVYLDVTLFLLPLVIMSFVYSCICATLCHGMKLDNKSTLCCCCCWPVVSRALARRCRACAAPTPETEQHPSNEELMSTAVVHEEYHTNPDMPQLFAPPDVEARLQKMPRRPFIFRGNYRKSRASKRRVIRMLSVLVLEFFVCWTPLYVLHTWTVFDAQAAYSRVPSGAFAAVHLLAYVSSCCNPITYCFMHDKYRQAFRNVLACSSASGRRRRRWSSTKSHDRFVSLNSICSNGKNASGRSSMRRCLYNGSRRSLQRSVAGKKDREAGDHYGARSPADSPASKKKGNSAMSTKPVTRSTVKMQS</sequence>
<evidence type="ECO:0000313" key="18">
    <source>
        <dbReference type="EMBL" id="KAK8786723.1"/>
    </source>
</evidence>
<dbReference type="SUPFAM" id="SSF81321">
    <property type="entry name" value="Family A G protein-coupled receptor-like"/>
    <property type="match status" value="1"/>
</dbReference>
<dbReference type="Pfam" id="PF00001">
    <property type="entry name" value="7tm_1"/>
    <property type="match status" value="1"/>
</dbReference>
<keyword evidence="13" id="KW-0449">Lipoprotein</keyword>
<evidence type="ECO:0000256" key="9">
    <source>
        <dbReference type="ARBA" id="ARBA00023157"/>
    </source>
</evidence>
<evidence type="ECO:0000256" key="3">
    <source>
        <dbReference type="ARBA" id="ARBA00022475"/>
    </source>
</evidence>
<keyword evidence="11" id="KW-0325">Glycoprotein</keyword>
<evidence type="ECO:0000256" key="10">
    <source>
        <dbReference type="ARBA" id="ARBA00023170"/>
    </source>
</evidence>
<dbReference type="InterPro" id="IPR000276">
    <property type="entry name" value="GPCR_Rhodpsn"/>
</dbReference>
<keyword evidence="6 14" id="KW-0297">G-protein coupled receptor</keyword>
<evidence type="ECO:0000256" key="2">
    <source>
        <dbReference type="ARBA" id="ARBA00010663"/>
    </source>
</evidence>
<keyword evidence="19" id="KW-1185">Reference proteome</keyword>
<evidence type="ECO:0000256" key="16">
    <source>
        <dbReference type="SAM" id="Phobius"/>
    </source>
</evidence>
<dbReference type="InterPro" id="IPR009126">
    <property type="entry name" value="Cholcskin_rcpt"/>
</dbReference>